<reference evidence="1" key="1">
    <citation type="submission" date="2016-10" db="EMBL/GenBank/DDBJ databases">
        <title>Sequence of Gallionella enrichment culture.</title>
        <authorList>
            <person name="Poehlein A."/>
            <person name="Muehling M."/>
            <person name="Daniel R."/>
        </authorList>
    </citation>
    <scope>NUCLEOTIDE SEQUENCE</scope>
</reference>
<organism evidence="1">
    <name type="scientific">mine drainage metagenome</name>
    <dbReference type="NCBI Taxonomy" id="410659"/>
    <lineage>
        <taxon>unclassified sequences</taxon>
        <taxon>metagenomes</taxon>
        <taxon>ecological metagenomes</taxon>
    </lineage>
</organism>
<proteinExistence type="predicted"/>
<dbReference type="AlphaFoldDB" id="A0A1J5RDQ4"/>
<name>A0A1J5RDQ4_9ZZZZ</name>
<comment type="caution">
    <text evidence="1">The sequence shown here is derived from an EMBL/GenBank/DDBJ whole genome shotgun (WGS) entry which is preliminary data.</text>
</comment>
<sequence>MALDKDSRAPTGAGRSRAAAEARLGYLIAGHLNARSEELPDGVAERLKSIRQMVVDRRSPQRAIAAVPVRRLAAAGAGSGGGEGSWRLRLGLLLAVPTLLYGLYALQHFEQERFVKRIADIDTALLLDDLPPQAYLDPGFRTYLQQGD</sequence>
<protein>
    <submittedName>
        <fullName evidence="1">Uncharacterized protein</fullName>
    </submittedName>
</protein>
<gene>
    <name evidence="1" type="ORF">GALL_303430</name>
</gene>
<accession>A0A1J5RDQ4</accession>
<dbReference type="EMBL" id="MLJW01000404">
    <property type="protein sequence ID" value="OIQ87771.1"/>
    <property type="molecule type" value="Genomic_DNA"/>
</dbReference>
<dbReference type="InterPro" id="IPR022064">
    <property type="entry name" value="DUF3619"/>
</dbReference>
<evidence type="ECO:0000313" key="1">
    <source>
        <dbReference type="EMBL" id="OIQ87771.1"/>
    </source>
</evidence>
<dbReference type="Pfam" id="PF12279">
    <property type="entry name" value="DUF3619"/>
    <property type="match status" value="1"/>
</dbReference>